<evidence type="ECO:0000256" key="7">
    <source>
        <dbReference type="ARBA" id="ARBA00023128"/>
    </source>
</evidence>
<evidence type="ECO:0000256" key="6">
    <source>
        <dbReference type="ARBA" id="ARBA00022989"/>
    </source>
</evidence>
<evidence type="ECO:0000256" key="5">
    <source>
        <dbReference type="ARBA" id="ARBA00022946"/>
    </source>
</evidence>
<keyword evidence="8" id="KW-0472">Membrane</keyword>
<keyword evidence="7" id="KW-0496">Mitochondrion</keyword>
<gene>
    <name evidence="12" type="ORF">J3D65DRAFT_611757</name>
</gene>
<protein>
    <submittedName>
        <fullName evidence="12">60Kd inner membrane protein-domain-containing protein</fullName>
    </submittedName>
</protein>
<reference evidence="12 13" key="1">
    <citation type="submission" date="2024-04" db="EMBL/GenBank/DDBJ databases">
        <title>Phyllosticta paracitricarpa is synonymous to the EU quarantine fungus P. citricarpa based on phylogenomic analyses.</title>
        <authorList>
            <consortium name="Lawrence Berkeley National Laboratory"/>
            <person name="Van ingen-buijs V.A."/>
            <person name="Van westerhoven A.C."/>
            <person name="Haridas S."/>
            <person name="Skiadas P."/>
            <person name="Martin F."/>
            <person name="Groenewald J.Z."/>
            <person name="Crous P.W."/>
            <person name="Seidl M.F."/>
        </authorList>
    </citation>
    <scope>NUCLEOTIDE SEQUENCE [LARGE SCALE GENOMIC DNA]</scope>
    <source>
        <strain evidence="12 13">CPC 17464</strain>
    </source>
</reference>
<feature type="domain" description="Membrane insertase YidC/Oxa/ALB C-terminal" evidence="11">
    <location>
        <begin position="157"/>
        <end position="352"/>
    </location>
</feature>
<evidence type="ECO:0000256" key="4">
    <source>
        <dbReference type="ARBA" id="ARBA00022792"/>
    </source>
</evidence>
<dbReference type="RefSeq" id="XP_066660326.1">
    <property type="nucleotide sequence ID" value="XM_066798946.1"/>
</dbReference>
<feature type="region of interest" description="Disordered" evidence="10">
    <location>
        <begin position="418"/>
        <end position="472"/>
    </location>
</feature>
<proteinExistence type="inferred from homology"/>
<keyword evidence="3 9" id="KW-0812">Transmembrane</keyword>
<evidence type="ECO:0000256" key="2">
    <source>
        <dbReference type="ARBA" id="ARBA00009877"/>
    </source>
</evidence>
<comment type="similarity">
    <text evidence="2 9">Belongs to the OXA1/ALB3/YidC family.</text>
</comment>
<accession>A0ABR1MB42</accession>
<evidence type="ECO:0000256" key="3">
    <source>
        <dbReference type="ARBA" id="ARBA00022692"/>
    </source>
</evidence>
<evidence type="ECO:0000313" key="12">
    <source>
        <dbReference type="EMBL" id="KAK7545091.1"/>
    </source>
</evidence>
<feature type="compositionally biased region" description="Polar residues" evidence="10">
    <location>
        <begin position="19"/>
        <end position="34"/>
    </location>
</feature>
<evidence type="ECO:0000256" key="9">
    <source>
        <dbReference type="RuleBase" id="RU003945"/>
    </source>
</evidence>
<organism evidence="12 13">
    <name type="scientific">Phyllosticta citribraziliensis</name>
    <dbReference type="NCBI Taxonomy" id="989973"/>
    <lineage>
        <taxon>Eukaryota</taxon>
        <taxon>Fungi</taxon>
        <taxon>Dikarya</taxon>
        <taxon>Ascomycota</taxon>
        <taxon>Pezizomycotina</taxon>
        <taxon>Dothideomycetes</taxon>
        <taxon>Dothideomycetes incertae sedis</taxon>
        <taxon>Botryosphaeriales</taxon>
        <taxon>Phyllostictaceae</taxon>
        <taxon>Phyllosticta</taxon>
    </lineage>
</organism>
<evidence type="ECO:0000256" key="10">
    <source>
        <dbReference type="SAM" id="MobiDB-lite"/>
    </source>
</evidence>
<keyword evidence="5" id="KW-0809">Transit peptide</keyword>
<comment type="subcellular location">
    <subcellularLocation>
        <location evidence="9">Membrane</location>
        <topology evidence="9">Multi-pass membrane protein</topology>
    </subcellularLocation>
    <subcellularLocation>
        <location evidence="1">Mitochondrion inner membrane</location>
        <topology evidence="1">Multi-pass membrane protein</topology>
    </subcellularLocation>
</comment>
<dbReference type="Proteomes" id="UP001360953">
    <property type="component" value="Unassembled WGS sequence"/>
</dbReference>
<evidence type="ECO:0000256" key="8">
    <source>
        <dbReference type="ARBA" id="ARBA00023136"/>
    </source>
</evidence>
<dbReference type="InterPro" id="IPR001708">
    <property type="entry name" value="YidC/ALB3/OXA1/COX18"/>
</dbReference>
<dbReference type="Pfam" id="PF02096">
    <property type="entry name" value="60KD_IMP"/>
    <property type="match status" value="1"/>
</dbReference>
<keyword evidence="6" id="KW-1133">Transmembrane helix</keyword>
<evidence type="ECO:0000259" key="11">
    <source>
        <dbReference type="Pfam" id="PF02096"/>
    </source>
</evidence>
<evidence type="ECO:0000313" key="13">
    <source>
        <dbReference type="Proteomes" id="UP001360953"/>
    </source>
</evidence>
<name>A0ABR1MB42_9PEZI</name>
<keyword evidence="4" id="KW-0999">Mitochondrion inner membrane</keyword>
<feature type="compositionally biased region" description="Polar residues" evidence="10">
    <location>
        <begin position="418"/>
        <end position="430"/>
    </location>
</feature>
<dbReference type="NCBIfam" id="TIGR03592">
    <property type="entry name" value="yidC_oxa1_cterm"/>
    <property type="match status" value="1"/>
</dbReference>
<dbReference type="PANTHER" id="PTHR12428:SF66">
    <property type="entry name" value="MITOCHONDRIAL INNER MEMBRANE PROTEIN OXA1L"/>
    <property type="match status" value="1"/>
</dbReference>
<feature type="compositionally biased region" description="Basic and acidic residues" evidence="10">
    <location>
        <begin position="449"/>
        <end position="472"/>
    </location>
</feature>
<feature type="region of interest" description="Disordered" evidence="10">
    <location>
        <begin position="1"/>
        <end position="34"/>
    </location>
</feature>
<dbReference type="PANTHER" id="PTHR12428">
    <property type="entry name" value="OXA1"/>
    <property type="match status" value="1"/>
</dbReference>
<comment type="caution">
    <text evidence="12">The sequence shown here is derived from an EMBL/GenBank/DDBJ whole genome shotgun (WGS) entry which is preliminary data.</text>
</comment>
<dbReference type="InterPro" id="IPR028055">
    <property type="entry name" value="YidC/Oxa/ALB_C"/>
</dbReference>
<evidence type="ECO:0000256" key="1">
    <source>
        <dbReference type="ARBA" id="ARBA00004448"/>
    </source>
</evidence>
<keyword evidence="13" id="KW-1185">Reference proteome</keyword>
<dbReference type="GeneID" id="92031852"/>
<dbReference type="EMBL" id="JBBPEH010000001">
    <property type="protein sequence ID" value="KAK7545091.1"/>
    <property type="molecule type" value="Genomic_DNA"/>
</dbReference>
<dbReference type="CDD" id="cd20069">
    <property type="entry name" value="5TM_Oxa1-like"/>
    <property type="match status" value="1"/>
</dbReference>
<sequence>MMISRGLRPANAARLPRTIASSSPRSFSTNPPRLSSALLNASRKSALRSSPTVSSLRTPFALGSAVSAVRFASSTSSATQSQLDAALDESVKASAEAAASAANAASSAGASEEAARLASMPEHIGYLKEIGLDYGWGPTACIEWVLEHVHIYSGTGWGASIIITGLLLRLAIFKLAVNASDSTGKMSAVVDVIGPANERLKKAQMSQDLTTMMAERQRISQIYKTVGVNPLSQFLPVGAQVVLGFCTWKLLRAMASLPVPGLEHSTFLWLNDLTTGDPYFILPLAMGGFLHVIGRLGGEMAQANQMNPTMKFVMIWIMPFISVAVTASQPAAIQLAFVVTTVWGASQSFLLRSPRFRELLGITPLYKKKDDGTIDVKARSSKVQTFKYEAPKPAPGSAAYEPEHKDMYWRMKKGIKSVQESGKKSMQSTGLLRKDETGVPRRMTSKFKQQAERYEEMRQEELKRERKLSGKH</sequence>